<protein>
    <submittedName>
        <fullName evidence="2">PPUP7546</fullName>
    </submittedName>
</protein>
<name>A0A0S7ENA9_9TELE</name>
<proteinExistence type="predicted"/>
<feature type="non-terminal residue" evidence="2">
    <location>
        <position position="128"/>
    </location>
</feature>
<dbReference type="AlphaFoldDB" id="A0A0S7ENA9"/>
<reference evidence="2" key="1">
    <citation type="submission" date="2014-12" db="EMBL/GenBank/DDBJ databases">
        <title>Parallel Evolution in Life History Adaptation Evident in the Tissue-Specific Poeciliopsis prolifica transcriptome.</title>
        <authorList>
            <person name="Jue N.K."/>
            <person name="Foley R.J."/>
            <person name="Obergfell C."/>
            <person name="Reznick D.N."/>
            <person name="O'Neill R.J."/>
            <person name="O'Neill M.J."/>
        </authorList>
    </citation>
    <scope>NUCLEOTIDE SEQUENCE</scope>
</reference>
<accession>A0A0S7ENA9</accession>
<feature type="compositionally biased region" description="Basic and acidic residues" evidence="1">
    <location>
        <begin position="10"/>
        <end position="19"/>
    </location>
</feature>
<dbReference type="EMBL" id="GBYX01474912">
    <property type="protein sequence ID" value="JAO06758.1"/>
    <property type="molecule type" value="Transcribed_RNA"/>
</dbReference>
<feature type="non-terminal residue" evidence="2">
    <location>
        <position position="1"/>
    </location>
</feature>
<evidence type="ECO:0000313" key="2">
    <source>
        <dbReference type="EMBL" id="JAO06758.1"/>
    </source>
</evidence>
<sequence length="128" mass="14941">YTGRANTGQDEEHTDREVRNPALSLPHTTVTFRHNRTETEAEATNGTQACRSWLVFFSEKQAETINHVQMDESIQKESRGDTVCFSVRLSVIRWQSCRANINMITFLFRSRKNKAKNKLKHRSLHRFC</sequence>
<feature type="region of interest" description="Disordered" evidence="1">
    <location>
        <begin position="1"/>
        <end position="23"/>
    </location>
</feature>
<evidence type="ECO:0000256" key="1">
    <source>
        <dbReference type="SAM" id="MobiDB-lite"/>
    </source>
</evidence>
<gene>
    <name evidence="2" type="primary">PPUP7546</name>
</gene>
<organism evidence="2">
    <name type="scientific">Poeciliopsis prolifica</name>
    <name type="common">blackstripe livebearer</name>
    <dbReference type="NCBI Taxonomy" id="188132"/>
    <lineage>
        <taxon>Eukaryota</taxon>
        <taxon>Metazoa</taxon>
        <taxon>Chordata</taxon>
        <taxon>Craniata</taxon>
        <taxon>Vertebrata</taxon>
        <taxon>Euteleostomi</taxon>
        <taxon>Actinopterygii</taxon>
        <taxon>Neopterygii</taxon>
        <taxon>Teleostei</taxon>
        <taxon>Neoteleostei</taxon>
        <taxon>Acanthomorphata</taxon>
        <taxon>Ovalentaria</taxon>
        <taxon>Atherinomorphae</taxon>
        <taxon>Cyprinodontiformes</taxon>
        <taxon>Poeciliidae</taxon>
        <taxon>Poeciliinae</taxon>
        <taxon>Poeciliopsis</taxon>
    </lineage>
</organism>